<dbReference type="InterPro" id="IPR000198">
    <property type="entry name" value="RhoGAP_dom"/>
</dbReference>
<dbReference type="WBParaSite" id="BXY_1083400.1">
    <property type="protein sequence ID" value="BXY_1083400.1"/>
    <property type="gene ID" value="BXY_1083400"/>
</dbReference>
<evidence type="ECO:0000256" key="1">
    <source>
        <dbReference type="SAM" id="MobiDB-lite"/>
    </source>
</evidence>
<proteinExistence type="predicted"/>
<dbReference type="AlphaFoldDB" id="A0A1I7SCT0"/>
<feature type="compositionally biased region" description="Basic residues" evidence="1">
    <location>
        <begin position="261"/>
        <end position="275"/>
    </location>
</feature>
<evidence type="ECO:0000313" key="3">
    <source>
        <dbReference type="Proteomes" id="UP000095284"/>
    </source>
</evidence>
<dbReference type="Gene3D" id="1.10.555.10">
    <property type="entry name" value="Rho GTPase activation protein"/>
    <property type="match status" value="1"/>
</dbReference>
<dbReference type="FunFam" id="1.10.555.10:FF:000032">
    <property type="entry name" value="Uncharacterized protein, isoform E"/>
    <property type="match status" value="1"/>
</dbReference>
<dbReference type="SUPFAM" id="SSF48350">
    <property type="entry name" value="GTPase activation domain, GAP"/>
    <property type="match status" value="1"/>
</dbReference>
<feature type="region of interest" description="Disordered" evidence="1">
    <location>
        <begin position="622"/>
        <end position="641"/>
    </location>
</feature>
<dbReference type="PROSITE" id="PS50238">
    <property type="entry name" value="RHOGAP"/>
    <property type="match status" value="1"/>
</dbReference>
<feature type="compositionally biased region" description="Pro residues" evidence="1">
    <location>
        <begin position="243"/>
        <end position="257"/>
    </location>
</feature>
<feature type="compositionally biased region" description="Basic and acidic residues" evidence="1">
    <location>
        <begin position="50"/>
        <end position="59"/>
    </location>
</feature>
<evidence type="ECO:0000259" key="2">
    <source>
        <dbReference type="PROSITE" id="PS50238"/>
    </source>
</evidence>
<dbReference type="CDD" id="cd00159">
    <property type="entry name" value="RhoGAP"/>
    <property type="match status" value="1"/>
</dbReference>
<feature type="region of interest" description="Disordered" evidence="1">
    <location>
        <begin position="238"/>
        <end position="290"/>
    </location>
</feature>
<accession>A0A1I7SCT0</accession>
<name>A0A1I7SCT0_BURXY</name>
<dbReference type="InterPro" id="IPR008936">
    <property type="entry name" value="Rho_GTPase_activation_prot"/>
</dbReference>
<feature type="region of interest" description="Disordered" evidence="1">
    <location>
        <begin position="143"/>
        <end position="169"/>
    </location>
</feature>
<dbReference type="PANTHER" id="PTHR23179:SF27">
    <property type="entry name" value="RHO GTPASE ACTIVATING PROTEIN AT 71E, ISOFORM D"/>
    <property type="match status" value="1"/>
</dbReference>
<feature type="region of interest" description="Disordered" evidence="1">
    <location>
        <begin position="1"/>
        <end position="126"/>
    </location>
</feature>
<dbReference type="PANTHER" id="PTHR23179">
    <property type="entry name" value="T-CELL ACTIVATION RHO GTPASE ACTIVATING PROTEIN-RELATED"/>
    <property type="match status" value="1"/>
</dbReference>
<dbReference type="GO" id="GO:0007165">
    <property type="term" value="P:signal transduction"/>
    <property type="evidence" value="ECO:0007669"/>
    <property type="project" value="InterPro"/>
</dbReference>
<feature type="region of interest" description="Disordered" evidence="1">
    <location>
        <begin position="706"/>
        <end position="729"/>
    </location>
</feature>
<dbReference type="Pfam" id="PF00620">
    <property type="entry name" value="RhoGAP"/>
    <property type="match status" value="1"/>
</dbReference>
<dbReference type="SMART" id="SM00324">
    <property type="entry name" value="RhoGAP"/>
    <property type="match status" value="1"/>
</dbReference>
<organism evidence="3 4">
    <name type="scientific">Bursaphelenchus xylophilus</name>
    <name type="common">Pinewood nematode worm</name>
    <name type="synonym">Aphelenchoides xylophilus</name>
    <dbReference type="NCBI Taxonomy" id="6326"/>
    <lineage>
        <taxon>Eukaryota</taxon>
        <taxon>Metazoa</taxon>
        <taxon>Ecdysozoa</taxon>
        <taxon>Nematoda</taxon>
        <taxon>Chromadorea</taxon>
        <taxon>Rhabditida</taxon>
        <taxon>Tylenchina</taxon>
        <taxon>Tylenchomorpha</taxon>
        <taxon>Aphelenchoidea</taxon>
        <taxon>Aphelenchoididae</taxon>
        <taxon>Bursaphelenchus</taxon>
    </lineage>
</organism>
<sequence>MSEPPNLFIPIFAGESAGKRDQSRHQQGAKERVRRIKEHTAQPSGIHEGAASHRFEKQVRKSSVSAQQPQSAAPRANAPCGLTGDERSARPDPNQRNRPSLPERFIDDEAECVADSSGPQEVNVDVKFEVAPQSQAEYRRLSDFHEQPDQPPAPGTTQDHPTPQKGASHRTFLTSESTGQEAVIQLVFESRLPSTALAATRQPLTTPTVGASHLEQELSLKLDKTLQQTVESLVKTLSNLCPTPSPPAPSTPIPPPPEPRKKSHKRRDRKRRKHRDVAEPEEESQAPSEASLYVRRHTLPDMTVATYGMVICGTDDLHHRYRGRIEKVKFGVPISEAFSHDIPATLLVLLLKVNKEGPLKKDIWRAPGNQAQVRKLSHIMQHGRLVNISHISVYTAASVIKKFLSKLPGGIFGAENEQLLFSIMQQPDAEQQRLIFCRAISSLSIPSQHLLVLLFGTFRIIADNAETFNTRMSADAIGISVAPSLFHTCIHDGQRAKLEDVMRFKLASQVISTIIKSFGCTNLFPRECYEFYARITGRTLHVDDDWNFTFQYPSNSSKPDTTTFSTMLSSISAAMAARSYSLDTLGEESMTAELARASIRPGIQRGGSLKTAEFSIGRRVEPDGYSHQKSRSSNPVMVPTGKLLPQRSVTELTNRLEMAGRANRPPLSACTNNPARFAGKAASASALPDRKPSVHRQQSAGLVYAQRVVVSDSPPHGPPPAPPSRQSPQKCRLIDSEMNGSNSCDF</sequence>
<protein>
    <submittedName>
        <fullName evidence="4">Rho-GAP domain-containing protein</fullName>
    </submittedName>
</protein>
<feature type="compositionally biased region" description="Low complexity" evidence="1">
    <location>
        <begin position="62"/>
        <end position="79"/>
    </location>
</feature>
<feature type="compositionally biased region" description="Basic and acidic residues" evidence="1">
    <location>
        <begin position="84"/>
        <end position="95"/>
    </location>
</feature>
<dbReference type="GO" id="GO:0005096">
    <property type="term" value="F:GTPase activator activity"/>
    <property type="evidence" value="ECO:0007669"/>
    <property type="project" value="TreeGrafter"/>
</dbReference>
<dbReference type="eggNOG" id="KOG4724">
    <property type="taxonomic scope" value="Eukaryota"/>
</dbReference>
<reference evidence="4" key="1">
    <citation type="submission" date="2016-11" db="UniProtKB">
        <authorList>
            <consortium name="WormBaseParasite"/>
        </authorList>
    </citation>
    <scope>IDENTIFICATION</scope>
</reference>
<feature type="domain" description="Rho-GAP" evidence="2">
    <location>
        <begin position="332"/>
        <end position="522"/>
    </location>
</feature>
<evidence type="ECO:0000313" key="4">
    <source>
        <dbReference type="WBParaSite" id="BXY_1083400.1"/>
    </source>
</evidence>
<dbReference type="Proteomes" id="UP000095284">
    <property type="component" value="Unplaced"/>
</dbReference>
<feature type="compositionally biased region" description="Basic and acidic residues" evidence="1">
    <location>
        <begin position="17"/>
        <end position="31"/>
    </location>
</feature>
<feature type="compositionally biased region" description="Pro residues" evidence="1">
    <location>
        <begin position="715"/>
        <end position="725"/>
    </location>
</feature>